<feature type="domain" description="SnoaL-like" evidence="1">
    <location>
        <begin position="21"/>
        <end position="126"/>
    </location>
</feature>
<dbReference type="PANTHER" id="PTHR41252:SF1">
    <property type="entry name" value="BLR2505 PROTEIN"/>
    <property type="match status" value="1"/>
</dbReference>
<dbReference type="EMBL" id="UEYP01000003">
    <property type="protein sequence ID" value="SSC67129.1"/>
    <property type="molecule type" value="Genomic_DNA"/>
</dbReference>
<dbReference type="RefSeq" id="WP_115669794.1">
    <property type="nucleotide sequence ID" value="NZ_UEYP01000003.1"/>
</dbReference>
<dbReference type="Proteomes" id="UP000254764">
    <property type="component" value="Unassembled WGS sequence"/>
</dbReference>
<name>A0A376AH35_9HYPH</name>
<gene>
    <name evidence="2" type="ORF">RHIZ70_2837</name>
</gene>
<organism evidence="2 3">
    <name type="scientific">Ciceribacter selenitireducens ATCC BAA-1503</name>
    <dbReference type="NCBI Taxonomy" id="1336235"/>
    <lineage>
        <taxon>Bacteria</taxon>
        <taxon>Pseudomonadati</taxon>
        <taxon>Pseudomonadota</taxon>
        <taxon>Alphaproteobacteria</taxon>
        <taxon>Hyphomicrobiales</taxon>
        <taxon>Rhizobiaceae</taxon>
        <taxon>Ciceribacter</taxon>
    </lineage>
</organism>
<dbReference type="SUPFAM" id="SSF54427">
    <property type="entry name" value="NTF2-like"/>
    <property type="match status" value="1"/>
</dbReference>
<dbReference type="STRING" id="1336235.GCA_000518785_02401"/>
<evidence type="ECO:0000313" key="2">
    <source>
        <dbReference type="EMBL" id="SSC67129.1"/>
    </source>
</evidence>
<dbReference type="InterPro" id="IPR037401">
    <property type="entry name" value="SnoaL-like"/>
</dbReference>
<keyword evidence="3" id="KW-1185">Reference proteome</keyword>
<evidence type="ECO:0000313" key="3">
    <source>
        <dbReference type="Proteomes" id="UP000254764"/>
    </source>
</evidence>
<reference evidence="3" key="1">
    <citation type="submission" date="2018-07" db="EMBL/GenBank/DDBJ databases">
        <authorList>
            <person name="Peiro R."/>
            <person name="Begona"/>
            <person name="Cbmso G."/>
            <person name="Lopez M."/>
            <person name="Gonzalez S."/>
        </authorList>
    </citation>
    <scope>NUCLEOTIDE SEQUENCE [LARGE SCALE GENOMIC DNA]</scope>
</reference>
<protein>
    <recommendedName>
        <fullName evidence="1">SnoaL-like domain-containing protein</fullName>
    </recommendedName>
</protein>
<proteinExistence type="predicted"/>
<dbReference type="PANTHER" id="PTHR41252">
    <property type="entry name" value="BLR2505 PROTEIN"/>
    <property type="match status" value="1"/>
</dbReference>
<evidence type="ECO:0000259" key="1">
    <source>
        <dbReference type="Pfam" id="PF12680"/>
    </source>
</evidence>
<dbReference type="AlphaFoldDB" id="A0A376AH35"/>
<dbReference type="Pfam" id="PF12680">
    <property type="entry name" value="SnoaL_2"/>
    <property type="match status" value="1"/>
</dbReference>
<accession>A0A376AH35</accession>
<sequence length="142" mass="15802">MQANTARDTSAANHPCPLDVVREVYQAYAGRDLAAIQALYHPDCEIYQSDLLPWGGEHRGHAGLQQFFIRLTSTIDTRIVDEQFFEAGDRVVSIGRTQGKALATGRQFELPAVHVYTVRQGTIRRYEAYVDTPAMLSACASE</sequence>
<dbReference type="InterPro" id="IPR032710">
    <property type="entry name" value="NTF2-like_dom_sf"/>
</dbReference>
<dbReference type="OrthoDB" id="5733507at2"/>
<dbReference type="Gene3D" id="3.10.450.50">
    <property type="match status" value="1"/>
</dbReference>